<dbReference type="PANTHER" id="PTHR43811:SF19">
    <property type="entry name" value="39 KDA FK506-BINDING NUCLEAR PROTEIN"/>
    <property type="match status" value="1"/>
</dbReference>
<dbReference type="Gene3D" id="3.10.50.40">
    <property type="match status" value="1"/>
</dbReference>
<sequence>MKNSTLRRVAVLSAGAVLLLTGCSDDSEPAASPSTQAGAAPSTTATECKPVESQEASPLDGVVVSGDLGTAPTLKVEKAVEITEAAVKLVCVGDGAQVKDGQTLSYRYTVVMGSDGEQKYQSTEDESGALTVDFFGEKMHEALVDATIGTRLLWAEPSTTEGEPPAVLGFEITGARDVPTRASGETVEPAAGLPTVKLADDGAPTITIPEGYEAPSDLVVQTLIKGSGPEVTAEQTLTVQYAGVKLDGSTFDSSWERGAPATFPLTGVIEGWTKGLAGQTVGSQVLLVIPPALGYGGSAGHELEKETLVFVVDILEAS</sequence>
<evidence type="ECO:0000313" key="9">
    <source>
        <dbReference type="EMBL" id="PFG37707.1"/>
    </source>
</evidence>
<protein>
    <recommendedName>
        <fullName evidence="6">Peptidyl-prolyl cis-trans isomerase</fullName>
        <ecNumber evidence="6">5.2.1.8</ecNumber>
    </recommendedName>
</protein>
<accession>A0A2A9EF88</accession>
<dbReference type="RefSeq" id="WP_098458720.1">
    <property type="nucleotide sequence ID" value="NZ_PDJH01000001.1"/>
</dbReference>
<keyword evidence="10" id="KW-1185">Reference proteome</keyword>
<dbReference type="Pfam" id="PF00254">
    <property type="entry name" value="FKBP_C"/>
    <property type="match status" value="1"/>
</dbReference>
<comment type="similarity">
    <text evidence="2 6">Belongs to the FKBP-type PPIase family.</text>
</comment>
<evidence type="ECO:0000256" key="4">
    <source>
        <dbReference type="ARBA" id="ARBA00023235"/>
    </source>
</evidence>
<reference evidence="9 10" key="1">
    <citation type="submission" date="2017-10" db="EMBL/GenBank/DDBJ databases">
        <title>Sequencing the genomes of 1000 actinobacteria strains.</title>
        <authorList>
            <person name="Klenk H.-P."/>
        </authorList>
    </citation>
    <scope>NUCLEOTIDE SEQUENCE [LARGE SCALE GENOMIC DNA]</scope>
    <source>
        <strain evidence="9 10">DSM 21574</strain>
    </source>
</reference>
<dbReference type="PROSITE" id="PS50059">
    <property type="entry name" value="FKBP_PPIASE"/>
    <property type="match status" value="1"/>
</dbReference>
<dbReference type="OrthoDB" id="25996at2"/>
<comment type="caution">
    <text evidence="9">The sequence shown here is derived from an EMBL/GenBank/DDBJ whole genome shotgun (WGS) entry which is preliminary data.</text>
</comment>
<evidence type="ECO:0000256" key="5">
    <source>
        <dbReference type="PROSITE-ProRule" id="PRU00277"/>
    </source>
</evidence>
<comment type="catalytic activity">
    <reaction evidence="1 5 6">
        <text>[protein]-peptidylproline (omega=180) = [protein]-peptidylproline (omega=0)</text>
        <dbReference type="Rhea" id="RHEA:16237"/>
        <dbReference type="Rhea" id="RHEA-COMP:10747"/>
        <dbReference type="Rhea" id="RHEA-COMP:10748"/>
        <dbReference type="ChEBI" id="CHEBI:83833"/>
        <dbReference type="ChEBI" id="CHEBI:83834"/>
        <dbReference type="EC" id="5.2.1.8"/>
    </reaction>
</comment>
<evidence type="ECO:0000259" key="8">
    <source>
        <dbReference type="PROSITE" id="PS50059"/>
    </source>
</evidence>
<evidence type="ECO:0000313" key="10">
    <source>
        <dbReference type="Proteomes" id="UP000221394"/>
    </source>
</evidence>
<dbReference type="SUPFAM" id="SSF54534">
    <property type="entry name" value="FKBP-like"/>
    <property type="match status" value="1"/>
</dbReference>
<dbReference type="InterPro" id="IPR001179">
    <property type="entry name" value="PPIase_FKBP_dom"/>
</dbReference>
<dbReference type="PANTHER" id="PTHR43811">
    <property type="entry name" value="FKBP-TYPE PEPTIDYL-PROLYL CIS-TRANS ISOMERASE FKPA"/>
    <property type="match status" value="1"/>
</dbReference>
<evidence type="ECO:0000256" key="6">
    <source>
        <dbReference type="RuleBase" id="RU003915"/>
    </source>
</evidence>
<dbReference type="PROSITE" id="PS51257">
    <property type="entry name" value="PROKAR_LIPOPROTEIN"/>
    <property type="match status" value="1"/>
</dbReference>
<evidence type="ECO:0000256" key="3">
    <source>
        <dbReference type="ARBA" id="ARBA00023110"/>
    </source>
</evidence>
<keyword evidence="3 5" id="KW-0697">Rotamase</keyword>
<feature type="compositionally biased region" description="Polar residues" evidence="7">
    <location>
        <begin position="32"/>
        <end position="46"/>
    </location>
</feature>
<feature type="region of interest" description="Disordered" evidence="7">
    <location>
        <begin position="25"/>
        <end position="63"/>
    </location>
</feature>
<evidence type="ECO:0000256" key="1">
    <source>
        <dbReference type="ARBA" id="ARBA00000971"/>
    </source>
</evidence>
<dbReference type="Proteomes" id="UP000221394">
    <property type="component" value="Unassembled WGS sequence"/>
</dbReference>
<dbReference type="EC" id="5.2.1.8" evidence="6"/>
<dbReference type="EMBL" id="PDJH01000001">
    <property type="protein sequence ID" value="PFG37707.1"/>
    <property type="molecule type" value="Genomic_DNA"/>
</dbReference>
<feature type="domain" description="PPIase FKBP-type" evidence="8">
    <location>
        <begin position="234"/>
        <end position="318"/>
    </location>
</feature>
<evidence type="ECO:0000256" key="2">
    <source>
        <dbReference type="ARBA" id="ARBA00006577"/>
    </source>
</evidence>
<keyword evidence="4 5" id="KW-0413">Isomerase</keyword>
<evidence type="ECO:0000256" key="7">
    <source>
        <dbReference type="SAM" id="MobiDB-lite"/>
    </source>
</evidence>
<proteinExistence type="inferred from homology"/>
<dbReference type="AlphaFoldDB" id="A0A2A9EF88"/>
<gene>
    <name evidence="9" type="ORF">ATL41_2476</name>
</gene>
<dbReference type="GO" id="GO:0003755">
    <property type="term" value="F:peptidyl-prolyl cis-trans isomerase activity"/>
    <property type="evidence" value="ECO:0007669"/>
    <property type="project" value="UniProtKB-UniRule"/>
</dbReference>
<dbReference type="InterPro" id="IPR046357">
    <property type="entry name" value="PPIase_dom_sf"/>
</dbReference>
<name>A0A2A9EF88_9MICO</name>
<organism evidence="9 10">
    <name type="scientific">Flavimobilis soli</name>
    <dbReference type="NCBI Taxonomy" id="442709"/>
    <lineage>
        <taxon>Bacteria</taxon>
        <taxon>Bacillati</taxon>
        <taxon>Actinomycetota</taxon>
        <taxon>Actinomycetes</taxon>
        <taxon>Micrococcales</taxon>
        <taxon>Jonesiaceae</taxon>
        <taxon>Flavimobilis</taxon>
    </lineage>
</organism>